<comment type="cofactor">
    <cofactor evidence="1">
        <name>a divalent metal cation</name>
        <dbReference type="ChEBI" id="CHEBI:60240"/>
    </cofactor>
</comment>
<evidence type="ECO:0000313" key="9">
    <source>
        <dbReference type="EMBL" id="RCN25196.1"/>
    </source>
</evidence>
<evidence type="ECO:0000259" key="8">
    <source>
        <dbReference type="Pfam" id="PF13359"/>
    </source>
</evidence>
<evidence type="ECO:0000256" key="2">
    <source>
        <dbReference type="ARBA" id="ARBA00004123"/>
    </source>
</evidence>
<sequence length="296" mass="33737">MRHRYRFVGHGSYYGSLAEDLSCGKQTISTVVMEVSEAINRILRSDAFPPITRESLTETAMKTQQRYDYPRAVGFMDGKHIALKKPAHSGSAYWNYKSFHSIILLAICDCDYNFISFDIGSPGRAGDAGVFRNSPIRDFFENNDDLFPPTAELSGVGEAQYHILVDGGFGMSHGYIRPYPETSDSDESKRKFNSKHSGARRMIESSFGILVRRFAILQRAMQVEPDKASKIVISLIILHNLLARRQDVLATVDRYPMPRIDLLHLFNPWLEEVDQIRPKEARNRLKAYYDQIYGEA</sequence>
<evidence type="ECO:0000256" key="4">
    <source>
        <dbReference type="ARBA" id="ARBA00022722"/>
    </source>
</evidence>
<protein>
    <recommendedName>
        <fullName evidence="8">DDE Tnp4 domain-containing protein</fullName>
    </recommendedName>
</protein>
<reference evidence="9 10" key="1">
    <citation type="submission" date="2014-10" db="EMBL/GenBank/DDBJ databases">
        <title>Draft genome of the hookworm Ancylostoma caninum.</title>
        <authorList>
            <person name="Mitreva M."/>
        </authorList>
    </citation>
    <scope>NUCLEOTIDE SEQUENCE [LARGE SCALE GENOMIC DNA]</scope>
    <source>
        <strain evidence="9 10">Baltimore</strain>
    </source>
</reference>
<dbReference type="InterPro" id="IPR027806">
    <property type="entry name" value="HARBI1_dom"/>
</dbReference>
<dbReference type="PANTHER" id="PTHR22930">
    <property type="match status" value="1"/>
</dbReference>
<dbReference type="Pfam" id="PF13359">
    <property type="entry name" value="DDE_Tnp_4"/>
    <property type="match status" value="1"/>
</dbReference>
<dbReference type="OrthoDB" id="5874107at2759"/>
<dbReference type="PANTHER" id="PTHR22930:SF269">
    <property type="entry name" value="NUCLEASE HARBI1-LIKE PROTEIN"/>
    <property type="match status" value="1"/>
</dbReference>
<dbReference type="AlphaFoldDB" id="A0A368EZI1"/>
<evidence type="ECO:0000256" key="6">
    <source>
        <dbReference type="ARBA" id="ARBA00022801"/>
    </source>
</evidence>
<evidence type="ECO:0000256" key="7">
    <source>
        <dbReference type="ARBA" id="ARBA00023242"/>
    </source>
</evidence>
<dbReference type="EMBL" id="JOJR01013479">
    <property type="protein sequence ID" value="RCN25196.1"/>
    <property type="molecule type" value="Genomic_DNA"/>
</dbReference>
<keyword evidence="4" id="KW-0540">Nuclease</keyword>
<feature type="domain" description="DDE Tnp4" evidence="8">
    <location>
        <begin position="76"/>
        <end position="240"/>
    </location>
</feature>
<dbReference type="GO" id="GO:0005634">
    <property type="term" value="C:nucleus"/>
    <property type="evidence" value="ECO:0007669"/>
    <property type="project" value="UniProtKB-SubCell"/>
</dbReference>
<keyword evidence="5" id="KW-0479">Metal-binding</keyword>
<evidence type="ECO:0000256" key="3">
    <source>
        <dbReference type="ARBA" id="ARBA00006958"/>
    </source>
</evidence>
<comment type="caution">
    <text evidence="9">The sequence shown here is derived from an EMBL/GenBank/DDBJ whole genome shotgun (WGS) entry which is preliminary data.</text>
</comment>
<evidence type="ECO:0000313" key="10">
    <source>
        <dbReference type="Proteomes" id="UP000252519"/>
    </source>
</evidence>
<comment type="similarity">
    <text evidence="3">Belongs to the HARBI1 family.</text>
</comment>
<keyword evidence="6" id="KW-0378">Hydrolase</keyword>
<dbReference type="Proteomes" id="UP000252519">
    <property type="component" value="Unassembled WGS sequence"/>
</dbReference>
<organism evidence="9 10">
    <name type="scientific">Ancylostoma caninum</name>
    <name type="common">Dog hookworm</name>
    <dbReference type="NCBI Taxonomy" id="29170"/>
    <lineage>
        <taxon>Eukaryota</taxon>
        <taxon>Metazoa</taxon>
        <taxon>Ecdysozoa</taxon>
        <taxon>Nematoda</taxon>
        <taxon>Chromadorea</taxon>
        <taxon>Rhabditida</taxon>
        <taxon>Rhabditina</taxon>
        <taxon>Rhabditomorpha</taxon>
        <taxon>Strongyloidea</taxon>
        <taxon>Ancylostomatidae</taxon>
        <taxon>Ancylostomatinae</taxon>
        <taxon>Ancylostoma</taxon>
    </lineage>
</organism>
<accession>A0A368EZI1</accession>
<evidence type="ECO:0000256" key="5">
    <source>
        <dbReference type="ARBA" id="ARBA00022723"/>
    </source>
</evidence>
<dbReference type="GO" id="GO:0046872">
    <property type="term" value="F:metal ion binding"/>
    <property type="evidence" value="ECO:0007669"/>
    <property type="project" value="UniProtKB-KW"/>
</dbReference>
<comment type="subcellular location">
    <subcellularLocation>
        <location evidence="2">Nucleus</location>
    </subcellularLocation>
</comment>
<dbReference type="GO" id="GO:0016787">
    <property type="term" value="F:hydrolase activity"/>
    <property type="evidence" value="ECO:0007669"/>
    <property type="project" value="UniProtKB-KW"/>
</dbReference>
<dbReference type="GO" id="GO:0004518">
    <property type="term" value="F:nuclease activity"/>
    <property type="evidence" value="ECO:0007669"/>
    <property type="project" value="UniProtKB-KW"/>
</dbReference>
<name>A0A368EZI1_ANCCA</name>
<keyword evidence="10" id="KW-1185">Reference proteome</keyword>
<keyword evidence="7" id="KW-0539">Nucleus</keyword>
<evidence type="ECO:0000256" key="1">
    <source>
        <dbReference type="ARBA" id="ARBA00001968"/>
    </source>
</evidence>
<proteinExistence type="inferred from homology"/>
<dbReference type="InterPro" id="IPR045249">
    <property type="entry name" value="HARBI1-like"/>
</dbReference>
<dbReference type="STRING" id="29170.A0A368EZI1"/>
<gene>
    <name evidence="9" type="ORF">ANCCAN_29093</name>
</gene>